<evidence type="ECO:0000259" key="3">
    <source>
        <dbReference type="Pfam" id="PF07495"/>
    </source>
</evidence>
<dbReference type="Gene3D" id="2.60.40.10">
    <property type="entry name" value="Immunoglobulins"/>
    <property type="match status" value="1"/>
</dbReference>
<dbReference type="AlphaFoldDB" id="A0A1W6MLI4"/>
<dbReference type="Gene3D" id="2.130.10.10">
    <property type="entry name" value="YVTN repeat-like/Quinoprotein amine dehydrogenase"/>
    <property type="match status" value="3"/>
</dbReference>
<feature type="domain" description="Signal transduction histidine kinase internal region" evidence="2">
    <location>
        <begin position="758"/>
        <end position="837"/>
    </location>
</feature>
<feature type="domain" description="Two component regulator three Y" evidence="3">
    <location>
        <begin position="649"/>
        <end position="704"/>
    </location>
</feature>
<keyword evidence="5" id="KW-1185">Reference proteome</keyword>
<dbReference type="SUPFAM" id="SSF55874">
    <property type="entry name" value="ATPase domain of HSP90 chaperone/DNA topoisomerase II/histidine kinase"/>
    <property type="match status" value="1"/>
</dbReference>
<dbReference type="SUPFAM" id="SSF63829">
    <property type="entry name" value="Calcium-dependent phosphotriesterase"/>
    <property type="match status" value="1"/>
</dbReference>
<dbReference type="EMBL" id="CP019344">
    <property type="protein sequence ID" value="ARN78458.1"/>
    <property type="molecule type" value="Genomic_DNA"/>
</dbReference>
<dbReference type="InterPro" id="IPR011123">
    <property type="entry name" value="Y_Y_Y"/>
</dbReference>
<keyword evidence="1" id="KW-0812">Transmembrane</keyword>
<proteinExistence type="predicted"/>
<evidence type="ECO:0000313" key="5">
    <source>
        <dbReference type="Proteomes" id="UP000193431"/>
    </source>
</evidence>
<reference evidence="4 5" key="1">
    <citation type="submission" date="2016-11" db="EMBL/GenBank/DDBJ databases">
        <title>Trade-off between light-utilization and light-protection in marine flavobacteria.</title>
        <authorList>
            <person name="Kumagai Y."/>
        </authorList>
    </citation>
    <scope>NUCLEOTIDE SEQUENCE [LARGE SCALE GENOMIC DNA]</scope>
    <source>
        <strain evidence="4 5">JCM 13191</strain>
    </source>
</reference>
<evidence type="ECO:0000313" key="4">
    <source>
        <dbReference type="EMBL" id="ARN78458.1"/>
    </source>
</evidence>
<accession>A0A1W6MLI4</accession>
<dbReference type="OrthoDB" id="1141845at2"/>
<dbReference type="InterPro" id="IPR050640">
    <property type="entry name" value="Bact_2-comp_sensor_kinase"/>
</dbReference>
<dbReference type="InterPro" id="IPR013783">
    <property type="entry name" value="Ig-like_fold"/>
</dbReference>
<sequence>MLILFFVSGLVTAQQPVSIHLTEKDGLPDKEFYGIAEDNSGFIWLAGNKGLTRFDGKNFKTYSHPKKRGLSVFEINIDAQNRVWCINISGQVFYVENGKMVLFRDFKNELKGQLPQLTVASNTVVLRTSRQVLVVDIASKELKSIDYDLYELNTYPFVFNDQIILSKDKNLHFSTEKHQKVFRETPPFFEKLNGQGLINRSVEIDDNFILTCFTSLRESPQFYKFSKNKVIKINSEVLDHLRVIQKIKYIKDKIWICTTEGIYSLKITNKSIEIEDAFFKKNHTTDIVMDRDENYFITTLNDGVYVIPNLHINKLDLPEKINKTTALASIDSTLYIGSKGGAAAKYKTLSKAVELIDFENKEPINDIAVDTFKNQVSFVKKLQTVTLDAYGKKVLPVTNQGSIKKLIFLNADSLMLASSARSSIAPIYHEFNRDSTTYSIFKRGYTCIYDHTTQSKYFGLVDELVKVDQEFKIKKLVRQNGQDVLTKSMALDKNGNLWVATFTHGLLKFNNDTLINSWDISNGLLSNNLNAIAINKPYLWISSDAGIQRLHTETGEFKNLTKEDGVPYYSVLDIEPLSNQIYFSGGDYIFHVDQEKVFKEFTPVDYYFTEVSINGSVVPMNTTYILDEKESEVEISYSGTGLRAMSSGSYEYCLKGLSNEWIQINPGVNSVFFNSLPAGDYEFRLRPTSGNSKQATFKTINLIVTVPFYETFWFWGLVVLSAVLIILYLQFRRARFRESEKNKQLLSLKREKEFINLKLENLRSQMNPHFVFNALNSIQEYILKNQRSQAGEYLGKFADLIRTYLDHSVKGRISLQEEIDSLKMYLELEQLRFEDRLSYKIDINVNEDATRICIPTMLIQPYVENALKHGLLHVEGERRLSILFCDAETDKEAIICSIDDNGIGRKKARELQEKKRHKPFATKATGDRISLLNYVLEKEASVHITDKYDGEKPQGTIVCIKIPYTLEV</sequence>
<dbReference type="PANTHER" id="PTHR34220:SF7">
    <property type="entry name" value="SENSOR HISTIDINE KINASE YPDA"/>
    <property type="match status" value="1"/>
</dbReference>
<keyword evidence="1" id="KW-1133">Transmembrane helix</keyword>
<keyword evidence="1" id="KW-0472">Membrane</keyword>
<dbReference type="Pfam" id="PF06580">
    <property type="entry name" value="His_kinase"/>
    <property type="match status" value="1"/>
</dbReference>
<dbReference type="RefSeq" id="WP_085767263.1">
    <property type="nucleotide sequence ID" value="NZ_CP019344.1"/>
</dbReference>
<dbReference type="Proteomes" id="UP000193431">
    <property type="component" value="Chromosome"/>
</dbReference>
<dbReference type="Gene3D" id="3.30.565.10">
    <property type="entry name" value="Histidine kinase-like ATPase, C-terminal domain"/>
    <property type="match status" value="1"/>
</dbReference>
<protein>
    <recommendedName>
        <fullName evidence="6">Signal transduction histidine kinase internal region domain-containing protein</fullName>
    </recommendedName>
</protein>
<dbReference type="Pfam" id="PF07495">
    <property type="entry name" value="Y_Y_Y"/>
    <property type="match status" value="1"/>
</dbReference>
<dbReference type="GO" id="GO:0000155">
    <property type="term" value="F:phosphorelay sensor kinase activity"/>
    <property type="evidence" value="ECO:0007669"/>
    <property type="project" value="InterPro"/>
</dbReference>
<feature type="transmembrane region" description="Helical" evidence="1">
    <location>
        <begin position="712"/>
        <end position="731"/>
    </location>
</feature>
<organism evidence="4 5">
    <name type="scientific">Nonlabens spongiae</name>
    <dbReference type="NCBI Taxonomy" id="331648"/>
    <lineage>
        <taxon>Bacteria</taxon>
        <taxon>Pseudomonadati</taxon>
        <taxon>Bacteroidota</taxon>
        <taxon>Flavobacteriia</taxon>
        <taxon>Flavobacteriales</taxon>
        <taxon>Flavobacteriaceae</taxon>
        <taxon>Nonlabens</taxon>
    </lineage>
</organism>
<dbReference type="STRING" id="331648.BST97_10930"/>
<dbReference type="PANTHER" id="PTHR34220">
    <property type="entry name" value="SENSOR HISTIDINE KINASE YPDA"/>
    <property type="match status" value="1"/>
</dbReference>
<dbReference type="InterPro" id="IPR015943">
    <property type="entry name" value="WD40/YVTN_repeat-like_dom_sf"/>
</dbReference>
<evidence type="ECO:0000259" key="2">
    <source>
        <dbReference type="Pfam" id="PF06580"/>
    </source>
</evidence>
<name>A0A1W6MLI4_9FLAO</name>
<evidence type="ECO:0000256" key="1">
    <source>
        <dbReference type="SAM" id="Phobius"/>
    </source>
</evidence>
<gene>
    <name evidence="4" type="ORF">BST97_10930</name>
</gene>
<evidence type="ECO:0008006" key="6">
    <source>
        <dbReference type="Google" id="ProtNLM"/>
    </source>
</evidence>
<dbReference type="InterPro" id="IPR010559">
    <property type="entry name" value="Sig_transdc_His_kin_internal"/>
</dbReference>
<dbReference type="InterPro" id="IPR036890">
    <property type="entry name" value="HATPase_C_sf"/>
</dbReference>
<dbReference type="GO" id="GO:0016020">
    <property type="term" value="C:membrane"/>
    <property type="evidence" value="ECO:0007669"/>
    <property type="project" value="InterPro"/>
</dbReference>
<dbReference type="SUPFAM" id="SSF75011">
    <property type="entry name" value="3-carboxy-cis,cis-mucoante lactonizing enzyme"/>
    <property type="match status" value="1"/>
</dbReference>